<accession>A0A6G0TIC4</accession>
<keyword evidence="1" id="KW-0472">Membrane</keyword>
<gene>
    <name evidence="2" type="ORF">AGLY_009071</name>
</gene>
<evidence type="ECO:0000313" key="3">
    <source>
        <dbReference type="Proteomes" id="UP000475862"/>
    </source>
</evidence>
<evidence type="ECO:0000313" key="2">
    <source>
        <dbReference type="EMBL" id="KAE9533433.1"/>
    </source>
</evidence>
<feature type="transmembrane region" description="Helical" evidence="1">
    <location>
        <begin position="18"/>
        <end position="38"/>
    </location>
</feature>
<keyword evidence="1" id="KW-0812">Transmembrane</keyword>
<dbReference type="AlphaFoldDB" id="A0A6G0TIC4"/>
<feature type="transmembrane region" description="Helical" evidence="1">
    <location>
        <begin position="58"/>
        <end position="78"/>
    </location>
</feature>
<protein>
    <submittedName>
        <fullName evidence="2">Uncharacterized protein</fullName>
    </submittedName>
</protein>
<keyword evidence="3" id="KW-1185">Reference proteome</keyword>
<organism evidence="2 3">
    <name type="scientific">Aphis glycines</name>
    <name type="common">Soybean aphid</name>
    <dbReference type="NCBI Taxonomy" id="307491"/>
    <lineage>
        <taxon>Eukaryota</taxon>
        <taxon>Metazoa</taxon>
        <taxon>Ecdysozoa</taxon>
        <taxon>Arthropoda</taxon>
        <taxon>Hexapoda</taxon>
        <taxon>Insecta</taxon>
        <taxon>Pterygota</taxon>
        <taxon>Neoptera</taxon>
        <taxon>Paraneoptera</taxon>
        <taxon>Hemiptera</taxon>
        <taxon>Sternorrhyncha</taxon>
        <taxon>Aphidomorpha</taxon>
        <taxon>Aphidoidea</taxon>
        <taxon>Aphididae</taxon>
        <taxon>Aphidini</taxon>
        <taxon>Aphis</taxon>
        <taxon>Aphis</taxon>
    </lineage>
</organism>
<proteinExistence type="predicted"/>
<reference evidence="2 3" key="1">
    <citation type="submission" date="2019-08" db="EMBL/GenBank/DDBJ databases">
        <title>The genome of the soybean aphid Biotype 1, its phylome, world population structure and adaptation to the North American continent.</title>
        <authorList>
            <person name="Giordano R."/>
            <person name="Donthu R.K."/>
            <person name="Hernandez A.G."/>
            <person name="Wright C.L."/>
            <person name="Zimin A.V."/>
        </authorList>
    </citation>
    <scope>NUCLEOTIDE SEQUENCE [LARGE SCALE GENOMIC DNA]</scope>
    <source>
        <tissue evidence="2">Whole aphids</tissue>
    </source>
</reference>
<sequence length="180" mass="20220">MTVFLSFIRASDCCFKSFIFLNIFINYSLFLPGVMIVPRMNVKVGSGKSIGLEKQNSSLPYFSINFFEVTLAEIFYVLKKIINISKRNSPANTIGCAGLNPGNGSTGSSFKCIVSPIWASFADLILHNYSTTVFIKPTIKNQSFEWCLTISIWRYNNQILTEGQIKISHRLSLNTLVSIH</sequence>
<keyword evidence="1" id="KW-1133">Transmembrane helix</keyword>
<name>A0A6G0TIC4_APHGL</name>
<dbReference type="Proteomes" id="UP000475862">
    <property type="component" value="Unassembled WGS sequence"/>
</dbReference>
<dbReference type="EMBL" id="VYZN01000034">
    <property type="protein sequence ID" value="KAE9533433.1"/>
    <property type="molecule type" value="Genomic_DNA"/>
</dbReference>
<evidence type="ECO:0000256" key="1">
    <source>
        <dbReference type="SAM" id="Phobius"/>
    </source>
</evidence>
<comment type="caution">
    <text evidence="2">The sequence shown here is derived from an EMBL/GenBank/DDBJ whole genome shotgun (WGS) entry which is preliminary data.</text>
</comment>